<feature type="region of interest" description="Disordered" evidence="3">
    <location>
        <begin position="18"/>
        <end position="61"/>
    </location>
</feature>
<dbReference type="STRING" id="267212.GCA_001063965_01609"/>
<evidence type="ECO:0000256" key="3">
    <source>
        <dbReference type="SAM" id="MobiDB-lite"/>
    </source>
</evidence>
<dbReference type="PANTHER" id="PTHR30160">
    <property type="entry name" value="TETRAACYLDISACCHARIDE 4'-KINASE-RELATED"/>
    <property type="match status" value="1"/>
</dbReference>
<keyword evidence="5" id="KW-1185">Reference proteome</keyword>
<evidence type="ECO:0000256" key="2">
    <source>
        <dbReference type="ARBA" id="ARBA00022679"/>
    </source>
</evidence>
<dbReference type="EMBL" id="AFAY01000029">
    <property type="protein sequence ID" value="EGF10931.1"/>
    <property type="molecule type" value="Genomic_DNA"/>
</dbReference>
<feature type="compositionally biased region" description="Basic residues" evidence="3">
    <location>
        <begin position="18"/>
        <end position="29"/>
    </location>
</feature>
<dbReference type="PANTHER" id="PTHR30160:SF15">
    <property type="entry name" value="GLYCOSYLTRANSFERASE HI_0523-RELATED"/>
    <property type="match status" value="1"/>
</dbReference>
<sequence length="408" mass="46297">MRFSGCLVGCVAPPRTRFPKYKGSLKHKRLPEQAKGRLKSKKRRLKTPKKQPENPKPMTPKTLFKALKKPLQKLRIRIGKALFDRPPRPSETPLAPQHIKAILFLRQDGKIGDYIVSSFVFREIKKATPHIRIGVICTQANRSLFDQNPHIDAVHIVKAKSTRSYCAVGRSIAGQYDVLIDPTAFIRTRDLRLIRSIAAPYNIGFAKQHYRIFNCNIPDTNQHFSEIYRQALQICGFTDIDTAYDLPEHLPTAAAVAAFLQQHGIADYTAVNFFGAANARRFTPENIAIWLQYFAQKHPQRQFVLLSHPDVTPLLQQLAQTAPNCHVYPKTQTIQDNIELIRQAGRVISPDTATVHIAAGLGKPLIGLYRNEGLNYWLPYTQTPATILYYRDNINELTPENLPPDWPA</sequence>
<keyword evidence="1" id="KW-0328">Glycosyltransferase</keyword>
<evidence type="ECO:0000313" key="4">
    <source>
        <dbReference type="EMBL" id="EGF10931.1"/>
    </source>
</evidence>
<keyword evidence="2 4" id="KW-0808">Transferase</keyword>
<dbReference type="GO" id="GO:0009244">
    <property type="term" value="P:lipopolysaccharide core region biosynthetic process"/>
    <property type="evidence" value="ECO:0007669"/>
    <property type="project" value="TreeGrafter"/>
</dbReference>
<evidence type="ECO:0000313" key="5">
    <source>
        <dbReference type="Proteomes" id="UP000004105"/>
    </source>
</evidence>
<dbReference type="InterPro" id="IPR051199">
    <property type="entry name" value="LPS_LOS_Heptosyltrfase"/>
</dbReference>
<dbReference type="AlphaFoldDB" id="F2BC95"/>
<protein>
    <submittedName>
        <fullName evidence="4">Heptosyltransferase II (RfaF)</fullName>
    </submittedName>
</protein>
<dbReference type="Proteomes" id="UP000004105">
    <property type="component" value="Unassembled WGS sequence"/>
</dbReference>
<accession>F2BC95</accession>
<comment type="caution">
    <text evidence="4">The sequence shown here is derived from an EMBL/GenBank/DDBJ whole genome shotgun (WGS) entry which is preliminary data.</text>
</comment>
<organism evidence="4 5">
    <name type="scientific">Neisseria bacilliformis ATCC BAA-1200</name>
    <dbReference type="NCBI Taxonomy" id="888742"/>
    <lineage>
        <taxon>Bacteria</taxon>
        <taxon>Pseudomonadati</taxon>
        <taxon>Pseudomonadota</taxon>
        <taxon>Betaproteobacteria</taxon>
        <taxon>Neisseriales</taxon>
        <taxon>Neisseriaceae</taxon>
        <taxon>Neisseria</taxon>
    </lineage>
</organism>
<dbReference type="SUPFAM" id="SSF53756">
    <property type="entry name" value="UDP-Glycosyltransferase/glycogen phosphorylase"/>
    <property type="match status" value="1"/>
</dbReference>
<dbReference type="CDD" id="cd03789">
    <property type="entry name" value="GT9_LPS_heptosyltransferase"/>
    <property type="match status" value="1"/>
</dbReference>
<name>F2BC95_9NEIS</name>
<feature type="compositionally biased region" description="Basic residues" evidence="3">
    <location>
        <begin position="36"/>
        <end position="49"/>
    </location>
</feature>
<evidence type="ECO:0000256" key="1">
    <source>
        <dbReference type="ARBA" id="ARBA00022676"/>
    </source>
</evidence>
<dbReference type="Pfam" id="PF01075">
    <property type="entry name" value="Glyco_transf_9"/>
    <property type="match status" value="1"/>
</dbReference>
<dbReference type="InterPro" id="IPR002201">
    <property type="entry name" value="Glyco_trans_9"/>
</dbReference>
<dbReference type="Gene3D" id="3.40.50.2000">
    <property type="entry name" value="Glycogen Phosphorylase B"/>
    <property type="match status" value="2"/>
</dbReference>
<dbReference type="HOGENOM" id="CLU_056162_0_0_4"/>
<reference evidence="4 5" key="1">
    <citation type="submission" date="2011-02" db="EMBL/GenBank/DDBJ databases">
        <authorList>
            <person name="Muzny D."/>
            <person name="Qin X."/>
            <person name="Deng J."/>
            <person name="Jiang H."/>
            <person name="Liu Y."/>
            <person name="Qu J."/>
            <person name="Song X.-Z."/>
            <person name="Zhang L."/>
            <person name="Thornton R."/>
            <person name="Coyle M."/>
            <person name="Francisco L."/>
            <person name="Jackson L."/>
            <person name="Javaid M."/>
            <person name="Korchina V."/>
            <person name="Kovar C."/>
            <person name="Mata R."/>
            <person name="Mathew T."/>
            <person name="Ngo R."/>
            <person name="Nguyen L."/>
            <person name="Nguyen N."/>
            <person name="Okwuonu G."/>
            <person name="Ongeri F."/>
            <person name="Pham C."/>
            <person name="Simmons D."/>
            <person name="Wilczek-Boney K."/>
            <person name="Hale W."/>
            <person name="Jakkamsetti A."/>
            <person name="Pham P."/>
            <person name="Ruth R."/>
            <person name="San Lucas F."/>
            <person name="Warren J."/>
            <person name="Zhang J."/>
            <person name="Zhao Z."/>
            <person name="Zhou C."/>
            <person name="Zhu D."/>
            <person name="Lee S."/>
            <person name="Bess C."/>
            <person name="Blankenburg K."/>
            <person name="Forbes L."/>
            <person name="Fu Q."/>
            <person name="Gubbala S."/>
            <person name="Hirani K."/>
            <person name="Jayaseelan J.C."/>
            <person name="Lara F."/>
            <person name="Munidasa M."/>
            <person name="Palculict T."/>
            <person name="Patil S."/>
            <person name="Pu L.-L."/>
            <person name="Saada N."/>
            <person name="Tang L."/>
            <person name="Weissenberger G."/>
            <person name="Zhu Y."/>
            <person name="Hemphill L."/>
            <person name="Shang Y."/>
            <person name="Youmans B."/>
            <person name="Ayvaz T."/>
            <person name="Ross M."/>
            <person name="Santibanez J."/>
            <person name="Aqrawi P."/>
            <person name="Gross S."/>
            <person name="Joshi V."/>
            <person name="Fowler G."/>
            <person name="Nazareth L."/>
            <person name="Reid J."/>
            <person name="Worley K."/>
            <person name="Petrosino J."/>
            <person name="Highlander S."/>
            <person name="Gibbs R."/>
        </authorList>
    </citation>
    <scope>NUCLEOTIDE SEQUENCE [LARGE SCALE GENOMIC DNA]</scope>
    <source>
        <strain evidence="4 5">ATCC BAA-1200</strain>
    </source>
</reference>
<dbReference type="GO" id="GO:0005829">
    <property type="term" value="C:cytosol"/>
    <property type="evidence" value="ECO:0007669"/>
    <property type="project" value="TreeGrafter"/>
</dbReference>
<proteinExistence type="predicted"/>
<dbReference type="GO" id="GO:0008713">
    <property type="term" value="F:ADP-heptose-lipopolysaccharide heptosyltransferase activity"/>
    <property type="evidence" value="ECO:0007669"/>
    <property type="project" value="TreeGrafter"/>
</dbReference>
<gene>
    <name evidence="4" type="primary">rfaF2</name>
    <name evidence="4" type="ORF">HMPREF9123_1402</name>
</gene>